<proteinExistence type="predicted"/>
<feature type="compositionally biased region" description="Basic residues" evidence="1">
    <location>
        <begin position="7"/>
        <end position="22"/>
    </location>
</feature>
<keyword evidence="3" id="KW-1185">Reference proteome</keyword>
<dbReference type="AlphaFoldDB" id="A0A3A8AJX1"/>
<comment type="caution">
    <text evidence="2">The sequence shown here is derived from an EMBL/GenBank/DDBJ whole genome shotgun (WGS) entry which is preliminary data.</text>
</comment>
<reference evidence="2 3" key="1">
    <citation type="journal article" date="2018" name="Int. J. Syst. Bacteriol.">
        <title>Oceaniradius stylonemae gen. nov., sp. nov., isolated from a red alga, Stylonema cornu-cervi.</title>
        <authorList>
            <person name="Jeong S."/>
        </authorList>
    </citation>
    <scope>NUCLEOTIDE SEQUENCE [LARGE SCALE GENOMIC DNA]</scope>
    <source>
        <strain evidence="2 3">StC1</strain>
    </source>
</reference>
<evidence type="ECO:0000256" key="1">
    <source>
        <dbReference type="SAM" id="MobiDB-lite"/>
    </source>
</evidence>
<organism evidence="2 3">
    <name type="scientific">Oceaniradius stylonematis</name>
    <dbReference type="NCBI Taxonomy" id="2184161"/>
    <lineage>
        <taxon>Bacteria</taxon>
        <taxon>Pseudomonadati</taxon>
        <taxon>Pseudomonadota</taxon>
        <taxon>Alphaproteobacteria</taxon>
        <taxon>Hyphomicrobiales</taxon>
        <taxon>Ahrensiaceae</taxon>
        <taxon>Oceaniradius</taxon>
    </lineage>
</organism>
<evidence type="ECO:0000313" key="3">
    <source>
        <dbReference type="Proteomes" id="UP000246132"/>
    </source>
</evidence>
<protein>
    <submittedName>
        <fullName evidence="2">Uncharacterized protein</fullName>
    </submittedName>
</protein>
<dbReference type="Proteomes" id="UP000246132">
    <property type="component" value="Unassembled WGS sequence"/>
</dbReference>
<feature type="region of interest" description="Disordered" evidence="1">
    <location>
        <begin position="1"/>
        <end position="23"/>
    </location>
</feature>
<gene>
    <name evidence="2" type="ORF">DEM25_015740</name>
</gene>
<accession>A0A3A8AJX1</accession>
<dbReference type="EMBL" id="QFWV02000008">
    <property type="protein sequence ID" value="RKF06001.1"/>
    <property type="molecule type" value="Genomic_DNA"/>
</dbReference>
<sequence length="88" mass="10508">MDAMPQRTRKLERRGWYRHPRHRDPDDGLFWQCRLKMGRVHRGPTGWVWTSYCGDRAWGLKASKEEAKREVEKRADLGRITAQCWPKG</sequence>
<name>A0A3A8AJX1_9HYPH</name>
<evidence type="ECO:0000313" key="2">
    <source>
        <dbReference type="EMBL" id="RKF06001.1"/>
    </source>
</evidence>